<dbReference type="HAMAP" id="MF_01217">
    <property type="entry name" value="Acyl_carrier"/>
    <property type="match status" value="1"/>
</dbReference>
<evidence type="ECO:0000256" key="7">
    <source>
        <dbReference type="ARBA" id="ARBA00023160"/>
    </source>
</evidence>
<organism evidence="10 11">
    <name type="scientific">Streptomyces alboflavus</name>
    <dbReference type="NCBI Taxonomy" id="67267"/>
    <lineage>
        <taxon>Bacteria</taxon>
        <taxon>Bacillati</taxon>
        <taxon>Actinomycetota</taxon>
        <taxon>Actinomycetes</taxon>
        <taxon>Kitasatosporales</taxon>
        <taxon>Streptomycetaceae</taxon>
        <taxon>Streptomyces</taxon>
    </lineage>
</organism>
<evidence type="ECO:0000256" key="3">
    <source>
        <dbReference type="ARBA" id="ARBA00022516"/>
    </source>
</evidence>
<keyword evidence="7 8" id="KW-0275">Fatty acid biosynthesis</keyword>
<keyword evidence="8" id="KW-0963">Cytoplasm</keyword>
<dbReference type="InterPro" id="IPR006162">
    <property type="entry name" value="Ppantetheine_attach_site"/>
</dbReference>
<evidence type="ECO:0000256" key="5">
    <source>
        <dbReference type="ARBA" id="ARBA00022832"/>
    </source>
</evidence>
<protein>
    <recommendedName>
        <fullName evidence="8">Acyl carrier protein</fullName>
        <shortName evidence="8">ACP</shortName>
    </recommendedName>
</protein>
<comment type="pathway">
    <text evidence="8">Lipid metabolism; fatty acid biosynthesis.</text>
</comment>
<evidence type="ECO:0000256" key="2">
    <source>
        <dbReference type="ARBA" id="ARBA00022450"/>
    </source>
</evidence>
<dbReference type="RefSeq" id="WP_078618763.1">
    <property type="nucleotide sequence ID" value="NZ_CP021748.1"/>
</dbReference>
<dbReference type="SUPFAM" id="SSF47336">
    <property type="entry name" value="ACP-like"/>
    <property type="match status" value="1"/>
</dbReference>
<evidence type="ECO:0000256" key="4">
    <source>
        <dbReference type="ARBA" id="ARBA00022553"/>
    </source>
</evidence>
<dbReference type="PANTHER" id="PTHR20863">
    <property type="entry name" value="ACYL CARRIER PROTEIN"/>
    <property type="match status" value="1"/>
</dbReference>
<name>A0A1Z1WQV3_9ACTN</name>
<evidence type="ECO:0000256" key="1">
    <source>
        <dbReference type="ARBA" id="ARBA00003180"/>
    </source>
</evidence>
<keyword evidence="5 8" id="KW-0276">Fatty acid metabolism</keyword>
<dbReference type="GO" id="GO:0000036">
    <property type="term" value="F:acyl carrier activity"/>
    <property type="evidence" value="ECO:0007669"/>
    <property type="project" value="UniProtKB-UniRule"/>
</dbReference>
<comment type="PTM">
    <text evidence="8">4'-phosphopantetheine is transferred from CoA to a specific serine of apo-ACP by AcpS. This modification is essential for activity because fatty acids are bound in thioester linkage to the sulfhydryl of the prosthetic group.</text>
</comment>
<comment type="subcellular location">
    <subcellularLocation>
        <location evidence="8">Cytoplasm</location>
    </subcellularLocation>
</comment>
<dbReference type="InterPro" id="IPR020806">
    <property type="entry name" value="PKS_PP-bd"/>
</dbReference>
<dbReference type="Gene3D" id="1.10.1200.10">
    <property type="entry name" value="ACP-like"/>
    <property type="match status" value="1"/>
</dbReference>
<dbReference type="InterPro" id="IPR036736">
    <property type="entry name" value="ACP-like_sf"/>
</dbReference>
<gene>
    <name evidence="8" type="primary">acpP</name>
    <name evidence="10" type="ORF">SMD44_08274</name>
</gene>
<evidence type="ECO:0000256" key="8">
    <source>
        <dbReference type="HAMAP-Rule" id="MF_01217"/>
    </source>
</evidence>
<dbReference type="PROSITE" id="PS00012">
    <property type="entry name" value="PHOSPHOPANTETHEINE"/>
    <property type="match status" value="1"/>
</dbReference>
<evidence type="ECO:0000256" key="6">
    <source>
        <dbReference type="ARBA" id="ARBA00023098"/>
    </source>
</evidence>
<evidence type="ECO:0000313" key="10">
    <source>
        <dbReference type="EMBL" id="ARX88787.1"/>
    </source>
</evidence>
<keyword evidence="11" id="KW-1185">Reference proteome</keyword>
<dbReference type="PANTHER" id="PTHR20863:SF76">
    <property type="entry name" value="CARRIER DOMAIN-CONTAINING PROTEIN"/>
    <property type="match status" value="1"/>
</dbReference>
<keyword evidence="2 8" id="KW-0596">Phosphopantetheine</keyword>
<dbReference type="STRING" id="67267.GCA_000716675_00325"/>
<dbReference type="eggNOG" id="ENOG5031Z1J">
    <property type="taxonomic scope" value="Bacteria"/>
</dbReference>
<evidence type="ECO:0000313" key="11">
    <source>
        <dbReference type="Proteomes" id="UP000195880"/>
    </source>
</evidence>
<dbReference type="InterPro" id="IPR003231">
    <property type="entry name" value="ACP"/>
</dbReference>
<feature type="domain" description="Carrier" evidence="9">
    <location>
        <begin position="8"/>
        <end position="83"/>
    </location>
</feature>
<dbReference type="UniPathway" id="UPA00094"/>
<sequence>MDALMNQSAALRFVAEAVEEVAGIPAEEVEPGKSLVDDLGIDSLSMVEIAFTLQRQAGDEIPDEELATITTVQDLVDLVRERVEHSQ</sequence>
<accession>A0A1Z1WQV3</accession>
<dbReference type="GO" id="GO:0031177">
    <property type="term" value="F:phosphopantetheine binding"/>
    <property type="evidence" value="ECO:0007669"/>
    <property type="project" value="InterPro"/>
</dbReference>
<comment type="function">
    <text evidence="1 8">Carrier of the growing fatty acid chain in fatty acid biosynthesis.</text>
</comment>
<dbReference type="GO" id="GO:0009245">
    <property type="term" value="P:lipid A biosynthetic process"/>
    <property type="evidence" value="ECO:0007669"/>
    <property type="project" value="TreeGrafter"/>
</dbReference>
<keyword evidence="3 8" id="KW-0444">Lipid biosynthesis</keyword>
<keyword evidence="4 8" id="KW-0597">Phosphoprotein</keyword>
<dbReference type="Pfam" id="PF00550">
    <property type="entry name" value="PP-binding"/>
    <property type="match status" value="1"/>
</dbReference>
<dbReference type="SMART" id="SM00823">
    <property type="entry name" value="PKS_PP"/>
    <property type="match status" value="1"/>
</dbReference>
<dbReference type="GO" id="GO:0000035">
    <property type="term" value="F:acyl binding"/>
    <property type="evidence" value="ECO:0007669"/>
    <property type="project" value="TreeGrafter"/>
</dbReference>
<comment type="similarity">
    <text evidence="8">Belongs to the acyl carrier protein (ACP) family.</text>
</comment>
<dbReference type="GO" id="GO:0016020">
    <property type="term" value="C:membrane"/>
    <property type="evidence" value="ECO:0007669"/>
    <property type="project" value="GOC"/>
</dbReference>
<dbReference type="PROSITE" id="PS50075">
    <property type="entry name" value="CARRIER"/>
    <property type="match status" value="1"/>
</dbReference>
<dbReference type="GO" id="GO:0017000">
    <property type="term" value="P:antibiotic biosynthetic process"/>
    <property type="evidence" value="ECO:0007669"/>
    <property type="project" value="UniProtKB-ARBA"/>
</dbReference>
<dbReference type="InterPro" id="IPR009081">
    <property type="entry name" value="PP-bd_ACP"/>
</dbReference>
<keyword evidence="6 8" id="KW-0443">Lipid metabolism</keyword>
<dbReference type="KEGG" id="salf:SMD44_08274"/>
<dbReference type="Proteomes" id="UP000195880">
    <property type="component" value="Chromosome"/>
</dbReference>
<dbReference type="EMBL" id="CP021748">
    <property type="protein sequence ID" value="ARX88787.1"/>
    <property type="molecule type" value="Genomic_DNA"/>
</dbReference>
<feature type="modified residue" description="O-(pantetheine 4'-phosphoryl)serine" evidence="8">
    <location>
        <position position="43"/>
    </location>
</feature>
<proteinExistence type="inferred from homology"/>
<evidence type="ECO:0000259" key="9">
    <source>
        <dbReference type="PROSITE" id="PS50075"/>
    </source>
</evidence>
<dbReference type="GO" id="GO:0005829">
    <property type="term" value="C:cytosol"/>
    <property type="evidence" value="ECO:0007669"/>
    <property type="project" value="TreeGrafter"/>
</dbReference>
<dbReference type="AlphaFoldDB" id="A0A1Z1WQV3"/>
<reference evidence="10 11" key="1">
    <citation type="submission" date="2017-05" db="EMBL/GenBank/DDBJ databases">
        <title>Streptomyces alboflavus Genome sequencing and assembly.</title>
        <authorList>
            <person name="Wang Y."/>
            <person name="Du B."/>
            <person name="Ding Y."/>
            <person name="Liu H."/>
            <person name="Hou Q."/>
            <person name="Liu K."/>
            <person name="Wang C."/>
            <person name="Yao L."/>
        </authorList>
    </citation>
    <scope>NUCLEOTIDE SEQUENCE [LARGE SCALE GENOMIC DNA]</scope>
    <source>
        <strain evidence="10 11">MDJK44</strain>
    </source>
</reference>